<dbReference type="AlphaFoldDB" id="A0A9K3CSP4"/>
<feature type="non-terminal residue" evidence="1">
    <location>
        <position position="1"/>
    </location>
</feature>
<accession>A0A9K3CSP4</accession>
<dbReference type="PANTHER" id="PTHR47822">
    <property type="entry name" value="CARBOHYDRATE BINDING DOMAIN CONTAINING PROTEIN"/>
    <property type="match status" value="1"/>
</dbReference>
<gene>
    <name evidence="1" type="ORF">KIPB_003636</name>
</gene>
<proteinExistence type="predicted"/>
<comment type="caution">
    <text evidence="1">The sequence shown here is derived from an EMBL/GenBank/DDBJ whole genome shotgun (WGS) entry which is preliminary data.</text>
</comment>
<dbReference type="InterPro" id="IPR011047">
    <property type="entry name" value="Quinoprotein_ADH-like_sf"/>
</dbReference>
<evidence type="ECO:0008006" key="3">
    <source>
        <dbReference type="Google" id="ProtNLM"/>
    </source>
</evidence>
<protein>
    <recommendedName>
        <fullName evidence="3">WD40 repeat domain-containing protein</fullName>
    </recommendedName>
</protein>
<dbReference type="Proteomes" id="UP000265618">
    <property type="component" value="Unassembled WGS sequence"/>
</dbReference>
<sequence>SIHGTHICGDSVDIVGDTVLAGSWRPEKQLQTYDFHTTEMLKEIEWAPSDDGRREATLVYAARFGGDRNQYIAAGGSCGDEAKVFDTTTGALIGGVKLPGAIYSLDFAPSGRYVAFAGANFGIEIADLAKKMPSKATKSEA</sequence>
<keyword evidence="2" id="KW-1185">Reference proteome</keyword>
<dbReference type="OrthoDB" id="361494at2759"/>
<name>A0A9K3CSP4_9EUKA</name>
<dbReference type="EMBL" id="BDIP01000712">
    <property type="protein sequence ID" value="GIQ82486.1"/>
    <property type="molecule type" value="Genomic_DNA"/>
</dbReference>
<organism evidence="1 2">
    <name type="scientific">Kipferlia bialata</name>
    <dbReference type="NCBI Taxonomy" id="797122"/>
    <lineage>
        <taxon>Eukaryota</taxon>
        <taxon>Metamonada</taxon>
        <taxon>Carpediemonas-like organisms</taxon>
        <taxon>Kipferlia</taxon>
    </lineage>
</organism>
<evidence type="ECO:0000313" key="2">
    <source>
        <dbReference type="Proteomes" id="UP000265618"/>
    </source>
</evidence>
<evidence type="ECO:0000313" key="1">
    <source>
        <dbReference type="EMBL" id="GIQ82486.1"/>
    </source>
</evidence>
<dbReference type="InterPro" id="IPR015943">
    <property type="entry name" value="WD40/YVTN_repeat-like_dom_sf"/>
</dbReference>
<reference evidence="1 2" key="1">
    <citation type="journal article" date="2018" name="PLoS ONE">
        <title>The draft genome of Kipferlia bialata reveals reductive genome evolution in fornicate parasites.</title>
        <authorList>
            <person name="Tanifuji G."/>
            <person name="Takabayashi S."/>
            <person name="Kume K."/>
            <person name="Takagi M."/>
            <person name="Nakayama T."/>
            <person name="Kamikawa R."/>
            <person name="Inagaki Y."/>
            <person name="Hashimoto T."/>
        </authorList>
    </citation>
    <scope>NUCLEOTIDE SEQUENCE [LARGE SCALE GENOMIC DNA]</scope>
    <source>
        <strain evidence="1">NY0173</strain>
    </source>
</reference>
<dbReference type="Gene3D" id="2.130.10.10">
    <property type="entry name" value="YVTN repeat-like/Quinoprotein amine dehydrogenase"/>
    <property type="match status" value="1"/>
</dbReference>
<dbReference type="SUPFAM" id="SSF50998">
    <property type="entry name" value="Quinoprotein alcohol dehydrogenase-like"/>
    <property type="match status" value="1"/>
</dbReference>
<dbReference type="PANTHER" id="PTHR47822:SF2">
    <property type="entry name" value="F-BOX AND WD-40 DOMAIN PROTEIN 7"/>
    <property type="match status" value="1"/>
</dbReference>